<evidence type="ECO:0000313" key="2">
    <source>
        <dbReference type="EMBL" id="GHG03565.1"/>
    </source>
</evidence>
<evidence type="ECO:0000313" key="3">
    <source>
        <dbReference type="Proteomes" id="UP000632154"/>
    </source>
</evidence>
<keyword evidence="1" id="KW-0812">Transmembrane</keyword>
<keyword evidence="1" id="KW-1133">Transmembrane helix</keyword>
<organism evidence="2 3">
    <name type="scientific">Deinococcus piscis</name>
    <dbReference type="NCBI Taxonomy" id="394230"/>
    <lineage>
        <taxon>Bacteria</taxon>
        <taxon>Thermotogati</taxon>
        <taxon>Deinococcota</taxon>
        <taxon>Deinococci</taxon>
        <taxon>Deinococcales</taxon>
        <taxon>Deinococcaceae</taxon>
        <taxon>Deinococcus</taxon>
    </lineage>
</organism>
<dbReference type="Proteomes" id="UP000632154">
    <property type="component" value="Unassembled WGS sequence"/>
</dbReference>
<name>A0ABQ3K596_9DEIO</name>
<proteinExistence type="predicted"/>
<evidence type="ECO:0000256" key="1">
    <source>
        <dbReference type="SAM" id="Phobius"/>
    </source>
</evidence>
<dbReference type="EMBL" id="BNAL01000017">
    <property type="protein sequence ID" value="GHG03565.1"/>
    <property type="molecule type" value="Genomic_DNA"/>
</dbReference>
<accession>A0ABQ3K596</accession>
<protein>
    <submittedName>
        <fullName evidence="2">Uncharacterized protein</fullName>
    </submittedName>
</protein>
<keyword evidence="1" id="KW-0472">Membrane</keyword>
<sequence>MLKPMTHLDEQTKARIRAEEEYRAQVRADLEQSTGQWQGNTLFRTVAALVLGLLLALLLLGGVWFLAQPVEPSPASTVPEPSSAAQP</sequence>
<keyword evidence="3" id="KW-1185">Reference proteome</keyword>
<comment type="caution">
    <text evidence="2">The sequence shown here is derived from an EMBL/GenBank/DDBJ whole genome shotgun (WGS) entry which is preliminary data.</text>
</comment>
<gene>
    <name evidence="2" type="ORF">GCM10017783_15030</name>
</gene>
<feature type="transmembrane region" description="Helical" evidence="1">
    <location>
        <begin position="46"/>
        <end position="67"/>
    </location>
</feature>
<reference evidence="3" key="1">
    <citation type="journal article" date="2019" name="Int. J. Syst. Evol. Microbiol.">
        <title>The Global Catalogue of Microorganisms (GCM) 10K type strain sequencing project: providing services to taxonomists for standard genome sequencing and annotation.</title>
        <authorList>
            <consortium name="The Broad Institute Genomics Platform"/>
            <consortium name="The Broad Institute Genome Sequencing Center for Infectious Disease"/>
            <person name="Wu L."/>
            <person name="Ma J."/>
        </authorList>
    </citation>
    <scope>NUCLEOTIDE SEQUENCE [LARGE SCALE GENOMIC DNA]</scope>
    <source>
        <strain evidence="3">CGMCC 1.18439</strain>
    </source>
</reference>